<reference evidence="2 3" key="1">
    <citation type="submission" date="2023-10" db="EMBL/GenBank/DDBJ databases">
        <title>Noviherbaspirillum sp. CPCC 100848 genome assembly.</title>
        <authorList>
            <person name="Li X.Y."/>
            <person name="Fang X.M."/>
        </authorList>
    </citation>
    <scope>NUCLEOTIDE SEQUENCE [LARGE SCALE GENOMIC DNA]</scope>
    <source>
        <strain evidence="2 3">CPCC 100848</strain>
    </source>
</reference>
<feature type="signal peptide" evidence="1">
    <location>
        <begin position="1"/>
        <end position="23"/>
    </location>
</feature>
<dbReference type="EMBL" id="JAWIIV010000002">
    <property type="protein sequence ID" value="MEC4718119.1"/>
    <property type="molecule type" value="Genomic_DNA"/>
</dbReference>
<name>A0ABU6J3A9_9BURK</name>
<dbReference type="InterPro" id="IPR007332">
    <property type="entry name" value="DUF411"/>
</dbReference>
<feature type="chain" id="PRO_5045765455" evidence="1">
    <location>
        <begin position="24"/>
        <end position="147"/>
    </location>
</feature>
<sequence length="147" mass="15711">MKRHLMLKAALVGLLTAHLGVSAASPVVEVYKSESCGCCSEWVKHLQANGLTVKAQNVANPSDYREKFGIPQDLGSCHTGLVGGYALEGHVPAAEIKRLVAEKPTAKGLAVPAMPLGSPGMEGPRKDPYDVLLVQANGRYTVYKHYN</sequence>
<dbReference type="RefSeq" id="WP_326504873.1">
    <property type="nucleotide sequence ID" value="NZ_JAWIIV010000002.1"/>
</dbReference>
<keyword evidence="1" id="KW-0732">Signal</keyword>
<protein>
    <submittedName>
        <fullName evidence="2">DUF411 domain-containing protein</fullName>
    </submittedName>
</protein>
<evidence type="ECO:0000313" key="2">
    <source>
        <dbReference type="EMBL" id="MEC4718119.1"/>
    </source>
</evidence>
<gene>
    <name evidence="2" type="ORF">RY831_03100</name>
</gene>
<organism evidence="2 3">
    <name type="scientific">Noviherbaspirillum album</name>
    <dbReference type="NCBI Taxonomy" id="3080276"/>
    <lineage>
        <taxon>Bacteria</taxon>
        <taxon>Pseudomonadati</taxon>
        <taxon>Pseudomonadota</taxon>
        <taxon>Betaproteobacteria</taxon>
        <taxon>Burkholderiales</taxon>
        <taxon>Oxalobacteraceae</taxon>
        <taxon>Noviherbaspirillum</taxon>
    </lineage>
</organism>
<keyword evidence="3" id="KW-1185">Reference proteome</keyword>
<dbReference type="Proteomes" id="UP001352263">
    <property type="component" value="Unassembled WGS sequence"/>
</dbReference>
<comment type="caution">
    <text evidence="2">The sequence shown here is derived from an EMBL/GenBank/DDBJ whole genome shotgun (WGS) entry which is preliminary data.</text>
</comment>
<proteinExistence type="predicted"/>
<evidence type="ECO:0000256" key="1">
    <source>
        <dbReference type="SAM" id="SignalP"/>
    </source>
</evidence>
<accession>A0ABU6J3A9</accession>
<evidence type="ECO:0000313" key="3">
    <source>
        <dbReference type="Proteomes" id="UP001352263"/>
    </source>
</evidence>
<dbReference type="Pfam" id="PF04214">
    <property type="entry name" value="DUF411"/>
    <property type="match status" value="1"/>
</dbReference>